<comment type="caution">
    <text evidence="1">The sequence shown here is derived from an EMBL/GenBank/DDBJ whole genome shotgun (WGS) entry which is preliminary data.</text>
</comment>
<reference evidence="2 4" key="3">
    <citation type="submission" date="2019-05" db="EMBL/GenBank/DDBJ databases">
        <title>Arcobacter cibarius and Arcobacter thereius providing challenges in identification an antibiotic susceptibility and Quinolone resistance.</title>
        <authorList>
            <person name="Busch A."/>
            <person name="Hanel I."/>
            <person name="Hotzel H."/>
            <person name="Tomaso H."/>
        </authorList>
    </citation>
    <scope>NUCLEOTIDE SEQUENCE [LARGE SCALE GENOMIC DNA]</scope>
    <source>
        <strain evidence="2 4">17CS1191_2</strain>
    </source>
</reference>
<proteinExistence type="predicted"/>
<dbReference type="STRING" id="544718.AAX25_00626"/>
<dbReference type="Proteomes" id="UP000308001">
    <property type="component" value="Unassembled WGS sequence"/>
</dbReference>
<reference evidence="1" key="2">
    <citation type="submission" date="2015-05" db="EMBL/GenBank/DDBJ databases">
        <authorList>
            <person name="Wang D.B."/>
            <person name="Wang M."/>
        </authorList>
    </citation>
    <scope>NUCLEOTIDE SEQUENCE [LARGE SCALE GENOMIC DNA]</scope>
    <source>
        <strain evidence="1">DU22</strain>
    </source>
</reference>
<dbReference type="Proteomes" id="UP000093281">
    <property type="component" value="Unassembled WGS sequence"/>
</dbReference>
<dbReference type="OrthoDB" id="5365836at2"/>
<gene>
    <name evidence="1" type="ORF">AAX29_00453</name>
    <name evidence="2" type="ORF">FE246_04495</name>
</gene>
<dbReference type="EMBL" id="LCUJ01000001">
    <property type="protein sequence ID" value="OCM00449.1"/>
    <property type="molecule type" value="Genomic_DNA"/>
</dbReference>
<dbReference type="AlphaFoldDB" id="A0A1C0BA41"/>
<reference evidence="3" key="1">
    <citation type="submission" date="2015-05" db="EMBL/GenBank/DDBJ databases">
        <authorList>
            <person name="Rovetto F."/>
            <person name="Cocolin L."/>
            <person name="Illeghems K."/>
            <person name="Van Nieuwerburgh F."/>
            <person name="Houf K."/>
        </authorList>
    </citation>
    <scope>NUCLEOTIDE SEQUENCE [LARGE SCALE GENOMIC DNA]</scope>
    <source>
        <strain evidence="3">DU22</strain>
    </source>
</reference>
<evidence type="ECO:0000313" key="4">
    <source>
        <dbReference type="Proteomes" id="UP000308001"/>
    </source>
</evidence>
<protein>
    <submittedName>
        <fullName evidence="1">Uncharacterized protein</fullName>
    </submittedName>
</protein>
<sequence>MSNISKILLIIAFAFSLNVIAIISFDYKEYFDDSIEKIEIKESTSLVQIIFDKNFYNFSNYTIEKANNLLLISGNFSSYNTLNALQEALNINLSKDIKIDENSRLNQNIINDIYEVINFLKNNMENGSKIVVKNDFAIFEGTLVNNRYSNLVKLIENKLDSNYFLVDIDTLEFN</sequence>
<organism evidence="1 3">
    <name type="scientific">Aliarcobacter thereius</name>
    <dbReference type="NCBI Taxonomy" id="544718"/>
    <lineage>
        <taxon>Bacteria</taxon>
        <taxon>Pseudomonadati</taxon>
        <taxon>Campylobacterota</taxon>
        <taxon>Epsilonproteobacteria</taxon>
        <taxon>Campylobacterales</taxon>
        <taxon>Arcobacteraceae</taxon>
        <taxon>Aliarcobacter</taxon>
    </lineage>
</organism>
<evidence type="ECO:0000313" key="2">
    <source>
        <dbReference type="EMBL" id="TLS72648.1"/>
    </source>
</evidence>
<evidence type="ECO:0000313" key="1">
    <source>
        <dbReference type="EMBL" id="OCM00449.1"/>
    </source>
</evidence>
<dbReference type="RefSeq" id="WP_066182097.1">
    <property type="nucleotide sequence ID" value="NZ_LCUJ01000001.1"/>
</dbReference>
<name>A0A1C0BA41_9BACT</name>
<evidence type="ECO:0000313" key="3">
    <source>
        <dbReference type="Proteomes" id="UP000093281"/>
    </source>
</evidence>
<dbReference type="EMBL" id="VBUF01000002">
    <property type="protein sequence ID" value="TLS72648.1"/>
    <property type="molecule type" value="Genomic_DNA"/>
</dbReference>
<accession>A0A1C0BA41</accession>